<protein>
    <recommendedName>
        <fullName evidence="3">Nucleotidyltransferase domain-containing protein</fullName>
    </recommendedName>
</protein>
<proteinExistence type="predicted"/>
<evidence type="ECO:0000313" key="1">
    <source>
        <dbReference type="EMBL" id="RMI32686.1"/>
    </source>
</evidence>
<accession>A0A3M2L6R9</accession>
<sequence length="231" mass="25544">MNDNQRASTEALRAMRQAALDVLPANSPRAVVLYGSYGRMRQKAPSDMDVLFIGERSAAAVRQLTDAIIGYSRDHGLALDEEVPYTNKVLVDWDELEQASTCTVFSGSPRLIPVRRHPDFLGSKYMRARLFVTGVLAQRTLTWSEDVIRLEGLRARAQAGLVLAAVEDLRAFEVDLEPDTVIEYLLGQGISSDNWLGFEPDPATVRHVQSFVERTLPAQLLSTTPEAGDGE</sequence>
<evidence type="ECO:0008006" key="3">
    <source>
        <dbReference type="Google" id="ProtNLM"/>
    </source>
</evidence>
<evidence type="ECO:0000313" key="2">
    <source>
        <dbReference type="Proteomes" id="UP000279275"/>
    </source>
</evidence>
<dbReference type="OrthoDB" id="4539710at2"/>
<name>A0A3M2L6R9_9NOCA</name>
<dbReference type="SUPFAM" id="SSF81301">
    <property type="entry name" value="Nucleotidyltransferase"/>
    <property type="match status" value="1"/>
</dbReference>
<gene>
    <name evidence="1" type="ORF">EBN03_12015</name>
</gene>
<keyword evidence="2" id="KW-1185">Reference proteome</keyword>
<comment type="caution">
    <text evidence="1">The sequence shown here is derived from an EMBL/GenBank/DDBJ whole genome shotgun (WGS) entry which is preliminary data.</text>
</comment>
<dbReference type="Proteomes" id="UP000279275">
    <property type="component" value="Unassembled WGS sequence"/>
</dbReference>
<dbReference type="InterPro" id="IPR043519">
    <property type="entry name" value="NT_sf"/>
</dbReference>
<organism evidence="1 2">
    <name type="scientific">Nocardia stercoris</name>
    <dbReference type="NCBI Taxonomy" id="2483361"/>
    <lineage>
        <taxon>Bacteria</taxon>
        <taxon>Bacillati</taxon>
        <taxon>Actinomycetota</taxon>
        <taxon>Actinomycetes</taxon>
        <taxon>Mycobacteriales</taxon>
        <taxon>Nocardiaceae</taxon>
        <taxon>Nocardia</taxon>
    </lineage>
</organism>
<dbReference type="EMBL" id="RFFH01000004">
    <property type="protein sequence ID" value="RMI32686.1"/>
    <property type="molecule type" value="Genomic_DNA"/>
</dbReference>
<dbReference type="Gene3D" id="3.30.460.10">
    <property type="entry name" value="Beta Polymerase, domain 2"/>
    <property type="match status" value="1"/>
</dbReference>
<reference evidence="1 2" key="1">
    <citation type="submission" date="2018-10" db="EMBL/GenBank/DDBJ databases">
        <title>Isolation from cow dung.</title>
        <authorList>
            <person name="Ling L."/>
        </authorList>
    </citation>
    <scope>NUCLEOTIDE SEQUENCE [LARGE SCALE GENOMIC DNA]</scope>
    <source>
        <strain evidence="1 2">NEAU-LL90</strain>
    </source>
</reference>
<dbReference type="RefSeq" id="WP_122188070.1">
    <property type="nucleotide sequence ID" value="NZ_RFFH01000004.1"/>
</dbReference>
<dbReference type="AlphaFoldDB" id="A0A3M2L6R9"/>